<proteinExistence type="predicted"/>
<evidence type="ECO:0000313" key="1">
    <source>
        <dbReference type="EMBL" id="RCH82574.1"/>
    </source>
</evidence>
<accession>A0A367IY02</accession>
<evidence type="ECO:0000313" key="2">
    <source>
        <dbReference type="Proteomes" id="UP000252139"/>
    </source>
</evidence>
<protein>
    <submittedName>
        <fullName evidence="1">Uncharacterized protein</fullName>
    </submittedName>
</protein>
<comment type="caution">
    <text evidence="1">The sequence shown here is derived from an EMBL/GenBank/DDBJ whole genome shotgun (WGS) entry which is preliminary data.</text>
</comment>
<keyword evidence="2" id="KW-1185">Reference proteome</keyword>
<dbReference type="AlphaFoldDB" id="A0A367IY02"/>
<sequence length="78" mass="8468">TAKVEACSDSHSLPAHAATSLSTDNNVAQVRSENLTLETTRSNSSTDPLPLQVESMECDNNEILKTHFTCRCSVSLLF</sequence>
<feature type="non-terminal residue" evidence="1">
    <location>
        <position position="1"/>
    </location>
</feature>
<reference evidence="1 2" key="1">
    <citation type="journal article" date="2018" name="G3 (Bethesda)">
        <title>Phylogenetic and Phylogenomic Definition of Rhizopus Species.</title>
        <authorList>
            <person name="Gryganskyi A.P."/>
            <person name="Golan J."/>
            <person name="Dolatabadi S."/>
            <person name="Mondo S."/>
            <person name="Robb S."/>
            <person name="Idnurm A."/>
            <person name="Muszewska A."/>
            <person name="Steczkiewicz K."/>
            <person name="Masonjones S."/>
            <person name="Liao H.L."/>
            <person name="Gajdeczka M.T."/>
            <person name="Anike F."/>
            <person name="Vuek A."/>
            <person name="Anishchenko I.M."/>
            <person name="Voigt K."/>
            <person name="de Hoog G.S."/>
            <person name="Smith M.E."/>
            <person name="Heitman J."/>
            <person name="Vilgalys R."/>
            <person name="Stajich J.E."/>
        </authorList>
    </citation>
    <scope>NUCLEOTIDE SEQUENCE [LARGE SCALE GENOMIC DNA]</scope>
    <source>
        <strain evidence="1 2">CBS 357.93</strain>
    </source>
</reference>
<dbReference type="Proteomes" id="UP000252139">
    <property type="component" value="Unassembled WGS sequence"/>
</dbReference>
<organism evidence="1 2">
    <name type="scientific">Rhizopus azygosporus</name>
    <name type="common">Rhizopus microsporus var. azygosporus</name>
    <dbReference type="NCBI Taxonomy" id="86630"/>
    <lineage>
        <taxon>Eukaryota</taxon>
        <taxon>Fungi</taxon>
        <taxon>Fungi incertae sedis</taxon>
        <taxon>Mucoromycota</taxon>
        <taxon>Mucoromycotina</taxon>
        <taxon>Mucoromycetes</taxon>
        <taxon>Mucorales</taxon>
        <taxon>Mucorineae</taxon>
        <taxon>Rhizopodaceae</taxon>
        <taxon>Rhizopus</taxon>
    </lineage>
</organism>
<gene>
    <name evidence="1" type="ORF">CU097_005691</name>
</gene>
<dbReference type="EMBL" id="PJQL01002970">
    <property type="protein sequence ID" value="RCH82574.1"/>
    <property type="molecule type" value="Genomic_DNA"/>
</dbReference>
<name>A0A367IY02_RHIAZ</name>